<name>A0AAE1Q572_9EUCA</name>
<sequence>MGFLRLHVPATAALLRDKCVGPCMATTKHRVGESSSTRGFTASCPVCSFIHPSFLPSIHSNSASITIYCMQ</sequence>
<evidence type="ECO:0000313" key="1">
    <source>
        <dbReference type="EMBL" id="KAK4319814.1"/>
    </source>
</evidence>
<dbReference type="EMBL" id="JAWZYT010000720">
    <property type="protein sequence ID" value="KAK4319814.1"/>
    <property type="molecule type" value="Genomic_DNA"/>
</dbReference>
<accession>A0AAE1Q572</accession>
<reference evidence="1" key="1">
    <citation type="submission" date="2023-11" db="EMBL/GenBank/DDBJ databases">
        <title>Genome assemblies of two species of porcelain crab, Petrolisthes cinctipes and Petrolisthes manimaculis (Anomura: Porcellanidae).</title>
        <authorList>
            <person name="Angst P."/>
        </authorList>
    </citation>
    <scope>NUCLEOTIDE SEQUENCE</scope>
    <source>
        <strain evidence="1">PB745_02</strain>
        <tissue evidence="1">Gill</tissue>
    </source>
</reference>
<keyword evidence="2" id="KW-1185">Reference proteome</keyword>
<comment type="caution">
    <text evidence="1">The sequence shown here is derived from an EMBL/GenBank/DDBJ whole genome shotgun (WGS) entry which is preliminary data.</text>
</comment>
<organism evidence="1 2">
    <name type="scientific">Petrolisthes manimaculis</name>
    <dbReference type="NCBI Taxonomy" id="1843537"/>
    <lineage>
        <taxon>Eukaryota</taxon>
        <taxon>Metazoa</taxon>
        <taxon>Ecdysozoa</taxon>
        <taxon>Arthropoda</taxon>
        <taxon>Crustacea</taxon>
        <taxon>Multicrustacea</taxon>
        <taxon>Malacostraca</taxon>
        <taxon>Eumalacostraca</taxon>
        <taxon>Eucarida</taxon>
        <taxon>Decapoda</taxon>
        <taxon>Pleocyemata</taxon>
        <taxon>Anomura</taxon>
        <taxon>Galatheoidea</taxon>
        <taxon>Porcellanidae</taxon>
        <taxon>Petrolisthes</taxon>
    </lineage>
</organism>
<gene>
    <name evidence="1" type="ORF">Pmani_009286</name>
</gene>
<evidence type="ECO:0000313" key="2">
    <source>
        <dbReference type="Proteomes" id="UP001292094"/>
    </source>
</evidence>
<proteinExistence type="predicted"/>
<dbReference type="Proteomes" id="UP001292094">
    <property type="component" value="Unassembled WGS sequence"/>
</dbReference>
<dbReference type="AlphaFoldDB" id="A0AAE1Q572"/>
<protein>
    <submittedName>
        <fullName evidence="1">Uncharacterized protein</fullName>
    </submittedName>
</protein>